<evidence type="ECO:0000313" key="2">
    <source>
        <dbReference type="EMBL" id="KRN96833.1"/>
    </source>
</evidence>
<dbReference type="EMBL" id="JQCB01000002">
    <property type="protein sequence ID" value="KRN96833.1"/>
    <property type="molecule type" value="Genomic_DNA"/>
</dbReference>
<feature type="compositionally biased region" description="Basic and acidic residues" evidence="1">
    <location>
        <begin position="114"/>
        <end position="144"/>
    </location>
</feature>
<name>A0A0R2L5T6_9LACO</name>
<evidence type="ECO:0008006" key="4">
    <source>
        <dbReference type="Google" id="ProtNLM"/>
    </source>
</evidence>
<dbReference type="AlphaFoldDB" id="A0A0R2L5T6"/>
<sequence>MKMAKRKVELNIANLKGGAVQEQIDSAMKEVTKNVLDPNTDFKKARKLTVTLTFKPNEDRDTIATSVDVKSTLAPHLGINTTVLMGRDANTGSVEAQELKSGTKGQTYFDPDDETLKTDTGDDIDQVEKDNKPIDFRKRKVEGQ</sequence>
<dbReference type="Proteomes" id="UP000051139">
    <property type="component" value="Unassembled WGS sequence"/>
</dbReference>
<evidence type="ECO:0000256" key="1">
    <source>
        <dbReference type="SAM" id="MobiDB-lite"/>
    </source>
</evidence>
<reference evidence="2 3" key="1">
    <citation type="journal article" date="2015" name="Genome Announc.">
        <title>Expanding the biotechnology potential of lactobacilli through comparative genomics of 213 strains and associated genera.</title>
        <authorList>
            <person name="Sun Z."/>
            <person name="Harris H.M."/>
            <person name="McCann A."/>
            <person name="Guo C."/>
            <person name="Argimon S."/>
            <person name="Zhang W."/>
            <person name="Yang X."/>
            <person name="Jeffery I.B."/>
            <person name="Cooney J.C."/>
            <person name="Kagawa T.F."/>
            <person name="Liu W."/>
            <person name="Song Y."/>
            <person name="Salvetti E."/>
            <person name="Wrobel A."/>
            <person name="Rasinkangas P."/>
            <person name="Parkhill J."/>
            <person name="Rea M.C."/>
            <person name="O'Sullivan O."/>
            <person name="Ritari J."/>
            <person name="Douillard F.P."/>
            <person name="Paul Ross R."/>
            <person name="Yang R."/>
            <person name="Briner A.E."/>
            <person name="Felis G.E."/>
            <person name="de Vos W.M."/>
            <person name="Barrangou R."/>
            <person name="Klaenhammer T.R."/>
            <person name="Caufield P.W."/>
            <person name="Cui Y."/>
            <person name="Zhang H."/>
            <person name="O'Toole P.W."/>
        </authorList>
    </citation>
    <scope>NUCLEOTIDE SEQUENCE [LARGE SCALE GENOMIC DNA]</scope>
    <source>
        <strain evidence="2 3">DSM 22696</strain>
    </source>
</reference>
<accession>A0A0R2L5T6</accession>
<proteinExistence type="predicted"/>
<keyword evidence="3" id="KW-1185">Reference proteome</keyword>
<comment type="caution">
    <text evidence="2">The sequence shown here is derived from an EMBL/GenBank/DDBJ whole genome shotgun (WGS) entry which is preliminary data.</text>
</comment>
<gene>
    <name evidence="2" type="ORF">IV55_GL000700</name>
</gene>
<evidence type="ECO:0000313" key="3">
    <source>
        <dbReference type="Proteomes" id="UP000051139"/>
    </source>
</evidence>
<feature type="region of interest" description="Disordered" evidence="1">
    <location>
        <begin position="93"/>
        <end position="144"/>
    </location>
</feature>
<dbReference type="STRING" id="348151.IV55_GL000700"/>
<dbReference type="PATRIC" id="fig|348151.3.peg.717"/>
<organism evidence="2 3">
    <name type="scientific">Furfurilactobacillus siliginis</name>
    <dbReference type="NCBI Taxonomy" id="348151"/>
    <lineage>
        <taxon>Bacteria</taxon>
        <taxon>Bacillati</taxon>
        <taxon>Bacillota</taxon>
        <taxon>Bacilli</taxon>
        <taxon>Lactobacillales</taxon>
        <taxon>Lactobacillaceae</taxon>
        <taxon>Furfurilactobacillus</taxon>
    </lineage>
</organism>
<protein>
    <recommendedName>
        <fullName evidence="4">Replication terminator protein</fullName>
    </recommendedName>
</protein>